<proteinExistence type="predicted"/>
<comment type="caution">
    <text evidence="1">The sequence shown here is derived from an EMBL/GenBank/DDBJ whole genome shotgun (WGS) entry which is preliminary data.</text>
</comment>
<accession>X1BYJ4</accession>
<dbReference type="AlphaFoldDB" id="X1BYJ4"/>
<sequence length="32" mass="3790">RYSILDIIGTIIALIYTSEYDLKIKYENIKNI</sequence>
<organism evidence="1">
    <name type="scientific">marine sediment metagenome</name>
    <dbReference type="NCBI Taxonomy" id="412755"/>
    <lineage>
        <taxon>unclassified sequences</taxon>
        <taxon>metagenomes</taxon>
        <taxon>ecological metagenomes</taxon>
    </lineage>
</organism>
<gene>
    <name evidence="1" type="ORF">S01H4_30202</name>
</gene>
<evidence type="ECO:0000313" key="1">
    <source>
        <dbReference type="EMBL" id="GAG86197.1"/>
    </source>
</evidence>
<feature type="non-terminal residue" evidence="1">
    <location>
        <position position="1"/>
    </location>
</feature>
<protein>
    <submittedName>
        <fullName evidence="1">Uncharacterized protein</fullName>
    </submittedName>
</protein>
<reference evidence="1" key="1">
    <citation type="journal article" date="2014" name="Front. Microbiol.">
        <title>High frequency of phylogenetically diverse reductive dehalogenase-homologous genes in deep subseafloor sedimentary metagenomes.</title>
        <authorList>
            <person name="Kawai M."/>
            <person name="Futagami T."/>
            <person name="Toyoda A."/>
            <person name="Takaki Y."/>
            <person name="Nishi S."/>
            <person name="Hori S."/>
            <person name="Arai W."/>
            <person name="Tsubouchi T."/>
            <person name="Morono Y."/>
            <person name="Uchiyama I."/>
            <person name="Ito T."/>
            <person name="Fujiyama A."/>
            <person name="Inagaki F."/>
            <person name="Takami H."/>
        </authorList>
    </citation>
    <scope>NUCLEOTIDE SEQUENCE</scope>
    <source>
        <strain evidence="1">Expedition CK06-06</strain>
    </source>
</reference>
<name>X1BYJ4_9ZZZZ</name>
<dbReference type="EMBL" id="BART01015569">
    <property type="protein sequence ID" value="GAG86197.1"/>
    <property type="molecule type" value="Genomic_DNA"/>
</dbReference>